<evidence type="ECO:0000313" key="2">
    <source>
        <dbReference type="Proteomes" id="UP000500953"/>
    </source>
</evidence>
<protein>
    <submittedName>
        <fullName evidence="1">Uncharacterized protein</fullName>
    </submittedName>
</protein>
<organism evidence="1 2">
    <name type="scientific">Nocardia terpenica</name>
    <dbReference type="NCBI Taxonomy" id="455432"/>
    <lineage>
        <taxon>Bacteria</taxon>
        <taxon>Bacillati</taxon>
        <taxon>Actinomycetota</taxon>
        <taxon>Actinomycetes</taxon>
        <taxon>Mycobacteriales</taxon>
        <taxon>Nocardiaceae</taxon>
        <taxon>Nocardia</taxon>
    </lineage>
</organism>
<sequence>MGTTITMVVMPPRSVAEIVTERGVFTPAAVTVSRRANIVGLQRNSRRLRNGG</sequence>
<name>A0A6G9ZE12_9NOCA</name>
<dbReference type="AlphaFoldDB" id="A0A6G9ZE12"/>
<dbReference type="Proteomes" id="UP000500953">
    <property type="component" value="Chromosome"/>
</dbReference>
<dbReference type="EMBL" id="CP046173">
    <property type="protein sequence ID" value="QIS23680.1"/>
    <property type="molecule type" value="Genomic_DNA"/>
</dbReference>
<evidence type="ECO:0000313" key="1">
    <source>
        <dbReference type="EMBL" id="QIS23680.1"/>
    </source>
</evidence>
<accession>A0A6G9ZE12</accession>
<gene>
    <name evidence="1" type="ORF">F6W96_40810</name>
</gene>
<reference evidence="1 2" key="1">
    <citation type="journal article" date="2019" name="ACS Chem. Biol.">
        <title>Identification and Mobilization of a Cryptic Antibiotic Biosynthesis Gene Locus from a Human-Pathogenic Nocardia Isolate.</title>
        <authorList>
            <person name="Herisse M."/>
            <person name="Ishida K."/>
            <person name="Porter J.L."/>
            <person name="Howden B."/>
            <person name="Hertweck C."/>
            <person name="Stinear T.P."/>
            <person name="Pidot S.J."/>
        </authorList>
    </citation>
    <scope>NUCLEOTIDE SEQUENCE [LARGE SCALE GENOMIC DNA]</scope>
    <source>
        <strain evidence="1 2">AUSMDU00012715</strain>
    </source>
</reference>
<dbReference type="RefSeq" id="WP_167490998.1">
    <property type="nucleotide sequence ID" value="NZ_CP046173.1"/>
</dbReference>
<proteinExistence type="predicted"/>